<organism evidence="1 2">
    <name type="scientific">Geofilum rubicundum JCM 15548</name>
    <dbReference type="NCBI Taxonomy" id="1236989"/>
    <lineage>
        <taxon>Bacteria</taxon>
        <taxon>Pseudomonadati</taxon>
        <taxon>Bacteroidota</taxon>
        <taxon>Bacteroidia</taxon>
        <taxon>Marinilabiliales</taxon>
        <taxon>Marinilabiliaceae</taxon>
        <taxon>Geofilum</taxon>
    </lineage>
</organism>
<comment type="caution">
    <text evidence="1">The sequence shown here is derived from an EMBL/GenBank/DDBJ whole genome shotgun (WGS) entry which is preliminary data.</text>
</comment>
<keyword evidence="2" id="KW-1185">Reference proteome</keyword>
<reference evidence="1 2" key="1">
    <citation type="journal article" date="2015" name="Microbes Environ.">
        <title>Distribution and evolution of nitrogen fixation genes in the phylum bacteroidetes.</title>
        <authorList>
            <person name="Inoue J."/>
            <person name="Oshima K."/>
            <person name="Suda W."/>
            <person name="Sakamoto M."/>
            <person name="Iino T."/>
            <person name="Noda S."/>
            <person name="Hongoh Y."/>
            <person name="Hattori M."/>
            <person name="Ohkuma M."/>
        </authorList>
    </citation>
    <scope>NUCLEOTIDE SEQUENCE [LARGE SCALE GENOMIC DNA]</scope>
    <source>
        <strain evidence="1">JCM 15548</strain>
    </source>
</reference>
<protein>
    <submittedName>
        <fullName evidence="1">Uncharacterized protein</fullName>
    </submittedName>
</protein>
<dbReference type="AlphaFoldDB" id="A0A0E9LQQ6"/>
<name>A0A0E9LQQ6_9BACT</name>
<accession>A0A0E9LQQ6</accession>
<sequence>MKELKHPTKFEKTSIFNASKEFASEGKEIALTYLNNYELITQRIEILIEKSNKKAKIKINSLQKEVNNKLQELKDKYF</sequence>
<gene>
    <name evidence="1" type="ORF">JCM15548_14772</name>
</gene>
<proteinExistence type="predicted"/>
<evidence type="ECO:0000313" key="2">
    <source>
        <dbReference type="Proteomes" id="UP000032900"/>
    </source>
</evidence>
<dbReference type="Proteomes" id="UP000032900">
    <property type="component" value="Unassembled WGS sequence"/>
</dbReference>
<evidence type="ECO:0000313" key="1">
    <source>
        <dbReference type="EMBL" id="GAO27902.1"/>
    </source>
</evidence>
<dbReference type="EMBL" id="BAZW01000142">
    <property type="protein sequence ID" value="GAO27902.1"/>
    <property type="molecule type" value="Genomic_DNA"/>
</dbReference>